<feature type="domain" description="DUF8131" evidence="2">
    <location>
        <begin position="3"/>
        <end position="60"/>
    </location>
</feature>
<accession>A0ABD5NSU4</accession>
<protein>
    <submittedName>
        <fullName evidence="3">Cytochrome-ba3 oxidase subunit</fullName>
    </submittedName>
</protein>
<dbReference type="EMBL" id="JBHSAQ010000014">
    <property type="protein sequence ID" value="MFC3959843.1"/>
    <property type="molecule type" value="Genomic_DNA"/>
</dbReference>
<dbReference type="GeneID" id="73904392"/>
<evidence type="ECO:0000313" key="3">
    <source>
        <dbReference type="EMBL" id="MFC3959843.1"/>
    </source>
</evidence>
<keyword evidence="1" id="KW-0472">Membrane</keyword>
<keyword evidence="1" id="KW-1133">Transmembrane helix</keyword>
<proteinExistence type="predicted"/>
<dbReference type="InterPro" id="IPR058444">
    <property type="entry name" value="DUF8131"/>
</dbReference>
<name>A0ABD5NSU4_9EURY</name>
<comment type="caution">
    <text evidence="3">The sequence shown here is derived from an EMBL/GenBank/DDBJ whole genome shotgun (WGS) entry which is preliminary data.</text>
</comment>
<sequence>MFESLTPRATLVLALLALVPTIVWTVTRSGLGGAIASINVVLIAASLYIAFSPIDVSNRTTRHT</sequence>
<dbReference type="Proteomes" id="UP001595846">
    <property type="component" value="Unassembled WGS sequence"/>
</dbReference>
<reference evidence="3 4" key="1">
    <citation type="journal article" date="2019" name="Int. J. Syst. Evol. Microbiol.">
        <title>The Global Catalogue of Microorganisms (GCM) 10K type strain sequencing project: providing services to taxonomists for standard genome sequencing and annotation.</title>
        <authorList>
            <consortium name="The Broad Institute Genomics Platform"/>
            <consortium name="The Broad Institute Genome Sequencing Center for Infectious Disease"/>
            <person name="Wu L."/>
            <person name="Ma J."/>
        </authorList>
    </citation>
    <scope>NUCLEOTIDE SEQUENCE [LARGE SCALE GENOMIC DNA]</scope>
    <source>
        <strain evidence="3 4">IBRC-M 10256</strain>
    </source>
</reference>
<dbReference type="Pfam" id="PF26452">
    <property type="entry name" value="DUF8131"/>
    <property type="match status" value="1"/>
</dbReference>
<feature type="transmembrane region" description="Helical" evidence="1">
    <location>
        <begin position="35"/>
        <end position="54"/>
    </location>
</feature>
<keyword evidence="1" id="KW-0812">Transmembrane</keyword>
<dbReference type="RefSeq" id="WP_256531643.1">
    <property type="nucleotide sequence ID" value="NZ_CP101824.1"/>
</dbReference>
<organism evidence="3 4">
    <name type="scientific">Halovivax cerinus</name>
    <dbReference type="NCBI Taxonomy" id="1487865"/>
    <lineage>
        <taxon>Archaea</taxon>
        <taxon>Methanobacteriati</taxon>
        <taxon>Methanobacteriota</taxon>
        <taxon>Stenosarchaea group</taxon>
        <taxon>Halobacteria</taxon>
        <taxon>Halobacteriales</taxon>
        <taxon>Natrialbaceae</taxon>
        <taxon>Halovivax</taxon>
    </lineage>
</organism>
<evidence type="ECO:0000256" key="1">
    <source>
        <dbReference type="SAM" id="Phobius"/>
    </source>
</evidence>
<evidence type="ECO:0000259" key="2">
    <source>
        <dbReference type="Pfam" id="PF26452"/>
    </source>
</evidence>
<evidence type="ECO:0000313" key="4">
    <source>
        <dbReference type="Proteomes" id="UP001595846"/>
    </source>
</evidence>
<gene>
    <name evidence="3" type="ORF">ACFOUR_15890</name>
</gene>
<dbReference type="AlphaFoldDB" id="A0ABD5NSU4"/>
<keyword evidence="4" id="KW-1185">Reference proteome</keyword>